<name>A0AAV7SI62_PLEWA</name>
<feature type="region of interest" description="Disordered" evidence="1">
    <location>
        <begin position="139"/>
        <end position="180"/>
    </location>
</feature>
<evidence type="ECO:0000256" key="1">
    <source>
        <dbReference type="SAM" id="MobiDB-lite"/>
    </source>
</evidence>
<gene>
    <name evidence="2" type="ORF">NDU88_004180</name>
</gene>
<dbReference type="Proteomes" id="UP001066276">
    <property type="component" value="Chromosome 4_2"/>
</dbReference>
<feature type="compositionally biased region" description="Polar residues" evidence="1">
    <location>
        <begin position="145"/>
        <end position="163"/>
    </location>
</feature>
<reference evidence="2" key="1">
    <citation type="journal article" date="2022" name="bioRxiv">
        <title>Sequencing and chromosome-scale assembly of the giantPleurodeles waltlgenome.</title>
        <authorList>
            <person name="Brown T."/>
            <person name="Elewa A."/>
            <person name="Iarovenko S."/>
            <person name="Subramanian E."/>
            <person name="Araus A.J."/>
            <person name="Petzold A."/>
            <person name="Susuki M."/>
            <person name="Suzuki K.-i.T."/>
            <person name="Hayashi T."/>
            <person name="Toyoda A."/>
            <person name="Oliveira C."/>
            <person name="Osipova E."/>
            <person name="Leigh N.D."/>
            <person name="Simon A."/>
            <person name="Yun M.H."/>
        </authorList>
    </citation>
    <scope>NUCLEOTIDE SEQUENCE</scope>
    <source>
        <strain evidence="2">20211129_DDA</strain>
        <tissue evidence="2">Liver</tissue>
    </source>
</reference>
<protein>
    <submittedName>
        <fullName evidence="2">Uncharacterized protein</fullName>
    </submittedName>
</protein>
<dbReference type="EMBL" id="JANPWB010000008">
    <property type="protein sequence ID" value="KAJ1163727.1"/>
    <property type="molecule type" value="Genomic_DNA"/>
</dbReference>
<evidence type="ECO:0000313" key="3">
    <source>
        <dbReference type="Proteomes" id="UP001066276"/>
    </source>
</evidence>
<organism evidence="2 3">
    <name type="scientific">Pleurodeles waltl</name>
    <name type="common">Iberian ribbed newt</name>
    <dbReference type="NCBI Taxonomy" id="8319"/>
    <lineage>
        <taxon>Eukaryota</taxon>
        <taxon>Metazoa</taxon>
        <taxon>Chordata</taxon>
        <taxon>Craniata</taxon>
        <taxon>Vertebrata</taxon>
        <taxon>Euteleostomi</taxon>
        <taxon>Amphibia</taxon>
        <taxon>Batrachia</taxon>
        <taxon>Caudata</taxon>
        <taxon>Salamandroidea</taxon>
        <taxon>Salamandridae</taxon>
        <taxon>Pleurodelinae</taxon>
        <taxon>Pleurodeles</taxon>
    </lineage>
</organism>
<dbReference type="AlphaFoldDB" id="A0AAV7SI62"/>
<evidence type="ECO:0000313" key="2">
    <source>
        <dbReference type="EMBL" id="KAJ1163727.1"/>
    </source>
</evidence>
<keyword evidence="3" id="KW-1185">Reference proteome</keyword>
<accession>A0AAV7SI62</accession>
<sequence length="180" mass="19777">MVCASVLPLHTRTCVVIFHTGKTLRRFPVCGQVSSVGRGVFRRPGVCTWNPGLVVRLRVVPVGCAWNFLPHGRRCVDFLSGSRVELSRQVRSHRRRRADLFLAGSRGVFPVRRAVNFSPQSKLCVEFFGAQGVQLKDRSLFGPETSGNRRQALSKPLESTSAAGQEFSKAAGQQQGSSPL</sequence>
<feature type="compositionally biased region" description="Polar residues" evidence="1">
    <location>
        <begin position="171"/>
        <end position="180"/>
    </location>
</feature>
<comment type="caution">
    <text evidence="2">The sequence shown here is derived from an EMBL/GenBank/DDBJ whole genome shotgun (WGS) entry which is preliminary data.</text>
</comment>
<proteinExistence type="predicted"/>